<dbReference type="Proteomes" id="UP000054776">
    <property type="component" value="Unassembled WGS sequence"/>
</dbReference>
<dbReference type="InParanoid" id="A0A0V1BCX1"/>
<protein>
    <submittedName>
        <fullName evidence="1">Uncharacterized protein</fullName>
    </submittedName>
</protein>
<dbReference type="AlphaFoldDB" id="A0A0V1BCX1"/>
<evidence type="ECO:0000313" key="1">
    <source>
        <dbReference type="EMBL" id="KRY34655.1"/>
    </source>
</evidence>
<organism evidence="1 2">
    <name type="scientific">Trichinella spiralis</name>
    <name type="common">Trichina worm</name>
    <dbReference type="NCBI Taxonomy" id="6334"/>
    <lineage>
        <taxon>Eukaryota</taxon>
        <taxon>Metazoa</taxon>
        <taxon>Ecdysozoa</taxon>
        <taxon>Nematoda</taxon>
        <taxon>Enoplea</taxon>
        <taxon>Dorylaimia</taxon>
        <taxon>Trichinellida</taxon>
        <taxon>Trichinellidae</taxon>
        <taxon>Trichinella</taxon>
    </lineage>
</organism>
<comment type="caution">
    <text evidence="1">The sequence shown here is derived from an EMBL/GenBank/DDBJ whole genome shotgun (WGS) entry which is preliminary data.</text>
</comment>
<sequence>MFIVNNCSINSTLLTIHISHLFLSGDDKNNIRFALNFLERNKQNSFINQKTLAKICHIRINIKKKEKEQSDMTKVNGKASEVGLLGLFIEEFSPNTRNSYCDVEKENNATDHVDRYTEISNEL</sequence>
<proteinExistence type="predicted"/>
<reference evidence="1 2" key="1">
    <citation type="submission" date="2015-01" db="EMBL/GenBank/DDBJ databases">
        <title>Evolution of Trichinella species and genotypes.</title>
        <authorList>
            <person name="Korhonen P.K."/>
            <person name="Edoardo P."/>
            <person name="Giuseppe L.R."/>
            <person name="Gasser R.B."/>
        </authorList>
    </citation>
    <scope>NUCLEOTIDE SEQUENCE [LARGE SCALE GENOMIC DNA]</scope>
    <source>
        <strain evidence="1">ISS3</strain>
    </source>
</reference>
<dbReference type="EMBL" id="JYDH01000063">
    <property type="protein sequence ID" value="KRY34655.1"/>
    <property type="molecule type" value="Genomic_DNA"/>
</dbReference>
<keyword evidence="2" id="KW-1185">Reference proteome</keyword>
<evidence type="ECO:0000313" key="2">
    <source>
        <dbReference type="Proteomes" id="UP000054776"/>
    </source>
</evidence>
<dbReference type="OrthoDB" id="10403734at2759"/>
<gene>
    <name evidence="1" type="ORF">T01_2919</name>
</gene>
<accession>A0A0V1BCX1</accession>
<name>A0A0V1BCX1_TRISP</name>